<dbReference type="GeneID" id="92833781"/>
<feature type="domain" description="Macro" evidence="2">
    <location>
        <begin position="1"/>
        <end position="152"/>
    </location>
</feature>
<dbReference type="EMBL" id="APOJ01000015">
    <property type="protein sequence ID" value="ENU28237.1"/>
    <property type="molecule type" value="Genomic_DNA"/>
</dbReference>
<dbReference type="PANTHER" id="PTHR12521">
    <property type="entry name" value="PROTEIN C6ORF130"/>
    <property type="match status" value="1"/>
</dbReference>
<dbReference type="InterPro" id="IPR002589">
    <property type="entry name" value="Macro_dom"/>
</dbReference>
<dbReference type="Pfam" id="PF01661">
    <property type="entry name" value="Macro"/>
    <property type="match status" value="1"/>
</dbReference>
<evidence type="ECO:0000256" key="1">
    <source>
        <dbReference type="ARBA" id="ARBA00035885"/>
    </source>
</evidence>
<dbReference type="PROSITE" id="PS51154">
    <property type="entry name" value="MACRO"/>
    <property type="match status" value="1"/>
</dbReference>
<comment type="caution">
    <text evidence="3">The sequence shown here is derived from an EMBL/GenBank/DDBJ whole genome shotgun (WGS) entry which is preliminary data.</text>
</comment>
<evidence type="ECO:0000313" key="4">
    <source>
        <dbReference type="Proteomes" id="UP000013190"/>
    </source>
</evidence>
<dbReference type="PANTHER" id="PTHR12521:SF0">
    <property type="entry name" value="ADP-RIBOSE GLYCOHYDROLASE OARD1"/>
    <property type="match status" value="1"/>
</dbReference>
<reference evidence="3 4" key="2">
    <citation type="journal article" date="2016" name="Int. J. Syst. Evol. Microbiol.">
        <title>Taxonomy of haemolytic and/or proteolytic strains of the genus Acinetobacter with the proposal of Acinetobacter courvalinii sp. nov. (genomic species 14 sensu Bouvet &amp; Jeanjean), Acinetobacter dispersus sp. nov. (genomic species 17), Acinetobacter modestus sp. nov., Acinetobacter proteolyticus sp. nov. and Acinetobacter vivianii sp. nov.</title>
        <authorList>
            <person name="Nemec A."/>
            <person name="Radolfova-Krizova L."/>
            <person name="Maixnerova M."/>
            <person name="Vrestiakova E."/>
            <person name="Jezek P."/>
            <person name="Sedo O."/>
        </authorList>
    </citation>
    <scope>NUCLEOTIDE SEQUENCE [LARGE SCALE GENOMIC DNA]</scope>
    <source>
        <strain evidence="3 4">NIPH 236</strain>
    </source>
</reference>
<sequence>MNKITGDLIALAQAGEFDVIIHGCNCFCTMGAGIAKIIKKEFPEAYHADLNTISGDKEKLGTYSTANIIRDDCNFIILNAYTQFNWRGQGIKADYHAIRNVFKQVKQNFSTAKIAYPMIGVGLAKGYWNLIATITDEELGDLDHRLVVLPTP</sequence>
<dbReference type="RefSeq" id="WP_004659127.1">
    <property type="nucleotide sequence ID" value="NZ_BMDV01000005.1"/>
</dbReference>
<comment type="catalytic activity">
    <reaction evidence="1">
        <text>an N-(ADP-alpha-D-ribosyl)-thymidine in DNA + H2O = a thymidine in DNA + ADP-D-ribose</text>
        <dbReference type="Rhea" id="RHEA:71655"/>
        <dbReference type="Rhea" id="RHEA-COMP:13556"/>
        <dbReference type="Rhea" id="RHEA-COMP:18051"/>
        <dbReference type="ChEBI" id="CHEBI:15377"/>
        <dbReference type="ChEBI" id="CHEBI:57967"/>
        <dbReference type="ChEBI" id="CHEBI:137386"/>
        <dbReference type="ChEBI" id="CHEBI:191199"/>
    </reaction>
    <physiologicalReaction direction="left-to-right" evidence="1">
        <dbReference type="Rhea" id="RHEA:71656"/>
    </physiologicalReaction>
</comment>
<proteinExistence type="predicted"/>
<evidence type="ECO:0000313" key="3">
    <source>
        <dbReference type="EMBL" id="ENU28237.1"/>
    </source>
</evidence>
<protein>
    <recommendedName>
        <fullName evidence="2">Macro domain-containing protein</fullName>
    </recommendedName>
</protein>
<dbReference type="InterPro" id="IPR050892">
    <property type="entry name" value="ADP-ribose_metab_enzymes"/>
</dbReference>
<name>A0ABN0JRW0_9GAMM</name>
<organism evidence="3 4">
    <name type="scientific">Acinetobacter modestus</name>
    <dbReference type="NCBI Taxonomy" id="1776740"/>
    <lineage>
        <taxon>Bacteria</taxon>
        <taxon>Pseudomonadati</taxon>
        <taxon>Pseudomonadota</taxon>
        <taxon>Gammaproteobacteria</taxon>
        <taxon>Moraxellales</taxon>
        <taxon>Moraxellaceae</taxon>
        <taxon>Acinetobacter</taxon>
    </lineage>
</organism>
<keyword evidence="4" id="KW-1185">Reference proteome</keyword>
<dbReference type="Proteomes" id="UP000013190">
    <property type="component" value="Unassembled WGS sequence"/>
</dbReference>
<reference evidence="4" key="1">
    <citation type="submission" date="2013-02" db="EMBL/GenBank/DDBJ databases">
        <title>The Genome Sequence of Acinetobacter sp. NIPH 236.</title>
        <authorList>
            <consortium name="The Broad Institute Genome Sequencing Platform"/>
            <consortium name="The Broad Institute Genome Sequencing Center for Infectious Disease"/>
            <person name="Cerqueira G."/>
            <person name="Feldgarden M."/>
            <person name="Courvalin P."/>
            <person name="Perichon B."/>
            <person name="Grillot-Courvalin C."/>
            <person name="Clermont D."/>
            <person name="Rocha E."/>
            <person name="Yoon E.-J."/>
            <person name="Nemec A."/>
            <person name="Walker B."/>
            <person name="Young S.K."/>
            <person name="Zeng Q."/>
            <person name="Gargeya S."/>
            <person name="Fitzgerald M."/>
            <person name="Haas B."/>
            <person name="Abouelleil A."/>
            <person name="Alvarado L."/>
            <person name="Arachchi H.M."/>
            <person name="Berlin A.M."/>
            <person name="Chapman S.B."/>
            <person name="Dewar J."/>
            <person name="Goldberg J."/>
            <person name="Griggs A."/>
            <person name="Gujja S."/>
            <person name="Hansen M."/>
            <person name="Howarth C."/>
            <person name="Imamovic A."/>
            <person name="Larimer J."/>
            <person name="McCowan C."/>
            <person name="Murphy C."/>
            <person name="Neiman D."/>
            <person name="Pearson M."/>
            <person name="Priest M."/>
            <person name="Roberts A."/>
            <person name="Saif S."/>
            <person name="Shea T."/>
            <person name="Sisk P."/>
            <person name="Sykes S."/>
            <person name="Wortman J."/>
            <person name="Nusbaum C."/>
            <person name="Birren B."/>
        </authorList>
    </citation>
    <scope>NUCLEOTIDE SEQUENCE [LARGE SCALE GENOMIC DNA]</scope>
    <source>
        <strain evidence="4">NIPH 236</strain>
    </source>
</reference>
<evidence type="ECO:0000259" key="2">
    <source>
        <dbReference type="PROSITE" id="PS51154"/>
    </source>
</evidence>
<dbReference type="InterPro" id="IPR043472">
    <property type="entry name" value="Macro_dom-like"/>
</dbReference>
<dbReference type="SUPFAM" id="SSF52949">
    <property type="entry name" value="Macro domain-like"/>
    <property type="match status" value="1"/>
</dbReference>
<accession>A0ABN0JRW0</accession>
<gene>
    <name evidence="3" type="ORF">F992_00345</name>
</gene>
<dbReference type="Gene3D" id="3.40.220.10">
    <property type="entry name" value="Leucine Aminopeptidase, subunit E, domain 1"/>
    <property type="match status" value="1"/>
</dbReference>